<evidence type="ECO:0000256" key="2">
    <source>
        <dbReference type="SAM" id="Phobius"/>
    </source>
</evidence>
<feature type="transmembrane region" description="Helical" evidence="2">
    <location>
        <begin position="235"/>
        <end position="257"/>
    </location>
</feature>
<keyword evidence="2" id="KW-1133">Transmembrane helix</keyword>
<reference evidence="4" key="1">
    <citation type="submission" date="2015-05" db="EMBL/GenBank/DDBJ databases">
        <authorList>
            <person name="Fogelqvist Johan"/>
        </authorList>
    </citation>
    <scope>NUCLEOTIDE SEQUENCE [LARGE SCALE GENOMIC DNA]</scope>
</reference>
<feature type="compositionally biased region" description="Pro residues" evidence="1">
    <location>
        <begin position="21"/>
        <end position="30"/>
    </location>
</feature>
<feature type="region of interest" description="Disordered" evidence="1">
    <location>
        <begin position="516"/>
        <end position="570"/>
    </location>
</feature>
<feature type="region of interest" description="Disordered" evidence="1">
    <location>
        <begin position="1"/>
        <end position="53"/>
    </location>
</feature>
<gene>
    <name evidence="3" type="ORF">BN1723_006826</name>
</gene>
<feature type="transmembrane region" description="Helical" evidence="2">
    <location>
        <begin position="670"/>
        <end position="700"/>
    </location>
</feature>
<proteinExistence type="predicted"/>
<feature type="transmembrane region" description="Helical" evidence="2">
    <location>
        <begin position="170"/>
        <end position="190"/>
    </location>
</feature>
<feature type="compositionally biased region" description="Basic and acidic residues" evidence="1">
    <location>
        <begin position="547"/>
        <end position="559"/>
    </location>
</feature>
<evidence type="ECO:0000256" key="1">
    <source>
        <dbReference type="SAM" id="MobiDB-lite"/>
    </source>
</evidence>
<dbReference type="EMBL" id="CVQI01035162">
    <property type="protein sequence ID" value="CRK45985.1"/>
    <property type="molecule type" value="Genomic_DNA"/>
</dbReference>
<dbReference type="PANTHER" id="PTHR35041:SF3">
    <property type="entry name" value="FORMYLMETHIONINE DEFORMYLASE-LIKE PROTEIN"/>
    <property type="match status" value="1"/>
</dbReference>
<dbReference type="PANTHER" id="PTHR35041">
    <property type="entry name" value="MEDIATOR OF RNA POLYMERASE II TRANSCRIPTION SUBUNIT 1"/>
    <property type="match status" value="1"/>
</dbReference>
<sequence length="765" mass="83464">MKNSNISREASDMFQRGLPHENPPVPPVPANTPTDFPDLGSLSPTKDLSSETGGLASVPDAICHMRAITLPSMSSGPHTDPPTSGWCQAESDRHTLHRASTWASSDTRVATTDAPVSSPAAMRCWKRPAVLLCFFYLVGLSTTLSHIVYYIHLSGTVAGDGYRQQSNIRIGTALAVLTQFSFVTAVWLCYTQCLWRNLQRKPMSPRALNAAFGANESILSLANTEMLRRFKLGSVLALLAWCLLLPAFFTPSTLYILPSTRRSVVDQMVPQLAISNSSDGHRFAYSPPTQRNVTYLAADEPRTFAGPRTALSLVSTAASALGEILPLPAPHEHSSYNTTFFGPAVRCGPANASAEALIDDFLQQKMAQPLGSAREADNAYYAFVPVRVNGTLAPVSKPRDRAPSNATNEVWISLSRYVDDDDGGGGGSPRQGGLRPRARQRLVCELWNASYHIAVSWDHGVQSVRGSSLPLGRVGFPAAGEAVAATDMAKHAYSAFMWVITDQVVGSLSWYEDATQEQRERERTPQNNKALLPGFERWSDAKPSASSDKKPPADRHRSVPEVSEAGASAPAPGAAQFGVIDTQLEHNVLLGCDDLDVFFDFSQRLYSFDTSRLKGLKEQRRRDKAVAGGLPLGELIQQLAFNVTISLLHNELLTQPAKTSVEIIDDVNRYGYLVLGLLIPYALANLFTLAVVLLGCYSYFKHGPMPGKSFSDVARVLRDPEVMDSLDQRQCSLRVVEVERRLSFRCDESSGGSRKTSVWSSGEKC</sequence>
<feature type="transmembrane region" description="Helical" evidence="2">
    <location>
        <begin position="129"/>
        <end position="150"/>
    </location>
</feature>
<keyword evidence="2" id="KW-0812">Transmembrane</keyword>
<feature type="compositionally biased region" description="Polar residues" evidence="1">
    <location>
        <begin position="42"/>
        <end position="52"/>
    </location>
</feature>
<organism evidence="3 4">
    <name type="scientific">Verticillium longisporum</name>
    <name type="common">Verticillium dahliae var. longisporum</name>
    <dbReference type="NCBI Taxonomy" id="100787"/>
    <lineage>
        <taxon>Eukaryota</taxon>
        <taxon>Fungi</taxon>
        <taxon>Dikarya</taxon>
        <taxon>Ascomycota</taxon>
        <taxon>Pezizomycotina</taxon>
        <taxon>Sordariomycetes</taxon>
        <taxon>Hypocreomycetidae</taxon>
        <taxon>Glomerellales</taxon>
        <taxon>Plectosphaerellaceae</taxon>
        <taxon>Verticillium</taxon>
    </lineage>
</organism>
<protein>
    <submittedName>
        <fullName evidence="3">Uncharacterized protein</fullName>
    </submittedName>
</protein>
<dbReference type="AlphaFoldDB" id="A0A0G4NHS2"/>
<evidence type="ECO:0000313" key="4">
    <source>
        <dbReference type="Proteomes" id="UP000045706"/>
    </source>
</evidence>
<evidence type="ECO:0000313" key="3">
    <source>
        <dbReference type="EMBL" id="CRK45985.1"/>
    </source>
</evidence>
<keyword evidence="2" id="KW-0472">Membrane</keyword>
<accession>A0A0G4NHS2</accession>
<name>A0A0G4NHS2_VERLO</name>
<dbReference type="Proteomes" id="UP000045706">
    <property type="component" value="Unassembled WGS sequence"/>
</dbReference>